<sequence>MGNQSSIHYSIRSSRSGSISNPKEFRPIGRIESKHSHQNVLNEEYLNGNSAICFATPRRDLRSNSMGKKNKSSCLSGDLSYPIQPIGRSSSFSKAHYLKENDLEVHVLSPKQSDTPILITKDDLRSPKKNKKFLVPTLSIPINTNNRSQQSHSPRSLFSPISILSPKTLFSPRTPKSLRSSGTNSPVELCEGLSFEEKAEFFVNELGFNDFKIIYDSYVEELDTRTFNEYVLYQPNIILILILDDCQFGVYQNQPLINNKYTSFINDSDNCIIFSFKANKKEPIIITRKSLETKTITTYPNTEKQFIFTMYSAFWLTTDGKVTFHQMIRKSYSIQPQVLNPFHEKTLSEKSNCNRLVVLKLLEEEKYL</sequence>
<evidence type="ECO:0000256" key="1">
    <source>
        <dbReference type="SAM" id="MobiDB-lite"/>
    </source>
</evidence>
<dbReference type="VEuPathDB" id="AmoebaDB:EHI5A_066930"/>
<proteinExistence type="predicted"/>
<feature type="region of interest" description="Disordered" evidence="1">
    <location>
        <begin position="1"/>
        <end position="25"/>
    </location>
</feature>
<dbReference type="AlphaFoldDB" id="A0A5K1UIE6"/>
<dbReference type="VEuPathDB" id="AmoebaDB:EHI7A_081740"/>
<gene>
    <name evidence="2" type="ORF">CL6EHI_129900</name>
</gene>
<dbReference type="Proteomes" id="UP000078387">
    <property type="component" value="Unassembled WGS sequence"/>
</dbReference>
<reference evidence="2 3" key="1">
    <citation type="submission" date="2016-05" db="EMBL/GenBank/DDBJ databases">
        <title>First whole genome sequencing of Entamoeba histolytica HM1:IMSS-clone-6.</title>
        <authorList>
            <person name="Mukherjee Avik.K."/>
            <person name="Izumyama S."/>
            <person name="Nakada-Tsukui K."/>
            <person name="Nozaki T."/>
        </authorList>
    </citation>
    <scope>NUCLEOTIDE SEQUENCE [LARGE SCALE GENOMIC DNA]</scope>
    <source>
        <strain evidence="2 3">HM1:IMSS clone 6</strain>
    </source>
</reference>
<accession>A0A5K1UIE6</accession>
<evidence type="ECO:0008006" key="4">
    <source>
        <dbReference type="Google" id="ProtNLM"/>
    </source>
</evidence>
<protein>
    <recommendedName>
        <fullName evidence="4">TLDc domain-containing protein</fullName>
    </recommendedName>
</protein>
<feature type="compositionally biased region" description="Low complexity" evidence="1">
    <location>
        <begin position="1"/>
        <end position="20"/>
    </location>
</feature>
<dbReference type="VEuPathDB" id="AmoebaDB:KM1_020090"/>
<dbReference type="EMBL" id="BDEQ01000001">
    <property type="protein sequence ID" value="GAT96777.1"/>
    <property type="molecule type" value="Genomic_DNA"/>
</dbReference>
<dbReference type="VEuPathDB" id="AmoebaDB:EHI8A_127930"/>
<evidence type="ECO:0000313" key="2">
    <source>
        <dbReference type="EMBL" id="GAT96777.1"/>
    </source>
</evidence>
<dbReference type="OMA" id="AICFATF"/>
<comment type="caution">
    <text evidence="2">The sequence shown here is derived from an EMBL/GenBank/DDBJ whole genome shotgun (WGS) entry which is preliminary data.</text>
</comment>
<dbReference type="VEuPathDB" id="AmoebaDB:EHI_129900"/>
<evidence type="ECO:0000313" key="3">
    <source>
        <dbReference type="Proteomes" id="UP000078387"/>
    </source>
</evidence>
<name>A0A5K1UIE6_ENTHI</name>
<organism evidence="2 3">
    <name type="scientific">Entamoeba histolytica</name>
    <dbReference type="NCBI Taxonomy" id="5759"/>
    <lineage>
        <taxon>Eukaryota</taxon>
        <taxon>Amoebozoa</taxon>
        <taxon>Evosea</taxon>
        <taxon>Archamoebae</taxon>
        <taxon>Mastigamoebida</taxon>
        <taxon>Entamoebidae</taxon>
        <taxon>Entamoeba</taxon>
    </lineage>
</organism>